<dbReference type="Proteomes" id="UP000264036">
    <property type="component" value="Unassembled WGS sequence"/>
</dbReference>
<name>A0A356LBD2_9BURK</name>
<dbReference type="PROSITE" id="PS50949">
    <property type="entry name" value="HTH_GNTR"/>
    <property type="match status" value="1"/>
</dbReference>
<dbReference type="InterPro" id="IPR004839">
    <property type="entry name" value="Aminotransferase_I/II_large"/>
</dbReference>
<protein>
    <submittedName>
        <fullName evidence="7">2-aminoadipate aminotransferase</fullName>
    </submittedName>
</protein>
<dbReference type="InterPro" id="IPR036388">
    <property type="entry name" value="WH-like_DNA-bd_sf"/>
</dbReference>
<dbReference type="InterPro" id="IPR000524">
    <property type="entry name" value="Tscrpt_reg_HTH_GntR"/>
</dbReference>
<dbReference type="CDD" id="cd00609">
    <property type="entry name" value="AAT_like"/>
    <property type="match status" value="1"/>
</dbReference>
<dbReference type="Pfam" id="PF00155">
    <property type="entry name" value="Aminotran_1_2"/>
    <property type="match status" value="1"/>
</dbReference>
<dbReference type="SUPFAM" id="SSF53383">
    <property type="entry name" value="PLP-dependent transferases"/>
    <property type="match status" value="1"/>
</dbReference>
<evidence type="ECO:0000256" key="3">
    <source>
        <dbReference type="ARBA" id="ARBA00023015"/>
    </source>
</evidence>
<keyword evidence="4" id="KW-0238">DNA-binding</keyword>
<keyword evidence="2" id="KW-0663">Pyridoxal phosphate</keyword>
<reference evidence="7 8" key="1">
    <citation type="journal article" date="2018" name="Nat. Biotechnol.">
        <title>A standardized bacterial taxonomy based on genome phylogeny substantially revises the tree of life.</title>
        <authorList>
            <person name="Parks D.H."/>
            <person name="Chuvochina M."/>
            <person name="Waite D.W."/>
            <person name="Rinke C."/>
            <person name="Skarshewski A."/>
            <person name="Chaumeil P.A."/>
            <person name="Hugenholtz P."/>
        </authorList>
    </citation>
    <scope>NUCLEOTIDE SEQUENCE [LARGE SCALE GENOMIC DNA]</scope>
    <source>
        <strain evidence="7">UBA10707</strain>
    </source>
</reference>
<dbReference type="Gene3D" id="3.40.640.10">
    <property type="entry name" value="Type I PLP-dependent aspartate aminotransferase-like (Major domain)"/>
    <property type="match status" value="1"/>
</dbReference>
<keyword evidence="7" id="KW-0032">Aminotransferase</keyword>
<keyword evidence="7" id="KW-0808">Transferase</keyword>
<dbReference type="PANTHER" id="PTHR46577:SF1">
    <property type="entry name" value="HTH-TYPE TRANSCRIPTIONAL REGULATORY PROTEIN GABR"/>
    <property type="match status" value="1"/>
</dbReference>
<keyword evidence="3" id="KW-0805">Transcription regulation</keyword>
<dbReference type="Gene3D" id="1.10.10.10">
    <property type="entry name" value="Winged helix-like DNA-binding domain superfamily/Winged helix DNA-binding domain"/>
    <property type="match status" value="1"/>
</dbReference>
<evidence type="ECO:0000256" key="2">
    <source>
        <dbReference type="ARBA" id="ARBA00022898"/>
    </source>
</evidence>
<dbReference type="CDD" id="cd07377">
    <property type="entry name" value="WHTH_GntR"/>
    <property type="match status" value="1"/>
</dbReference>
<dbReference type="SUPFAM" id="SSF46785">
    <property type="entry name" value="Winged helix' DNA-binding domain"/>
    <property type="match status" value="1"/>
</dbReference>
<evidence type="ECO:0000256" key="1">
    <source>
        <dbReference type="ARBA" id="ARBA00005384"/>
    </source>
</evidence>
<evidence type="ECO:0000256" key="4">
    <source>
        <dbReference type="ARBA" id="ARBA00023125"/>
    </source>
</evidence>
<dbReference type="GO" id="GO:0030170">
    <property type="term" value="F:pyridoxal phosphate binding"/>
    <property type="evidence" value="ECO:0007669"/>
    <property type="project" value="InterPro"/>
</dbReference>
<evidence type="ECO:0000259" key="6">
    <source>
        <dbReference type="PROSITE" id="PS50949"/>
    </source>
</evidence>
<dbReference type="SMART" id="SM00345">
    <property type="entry name" value="HTH_GNTR"/>
    <property type="match status" value="1"/>
</dbReference>
<feature type="domain" description="HTH gntR-type" evidence="6">
    <location>
        <begin position="39"/>
        <end position="107"/>
    </location>
</feature>
<organism evidence="7 8">
    <name type="scientific">Advenella kashmirensis</name>
    <dbReference type="NCBI Taxonomy" id="310575"/>
    <lineage>
        <taxon>Bacteria</taxon>
        <taxon>Pseudomonadati</taxon>
        <taxon>Pseudomonadota</taxon>
        <taxon>Betaproteobacteria</taxon>
        <taxon>Burkholderiales</taxon>
        <taxon>Alcaligenaceae</taxon>
    </lineage>
</organism>
<accession>A0A356LBD2</accession>
<evidence type="ECO:0000313" key="7">
    <source>
        <dbReference type="EMBL" id="HBP28303.1"/>
    </source>
</evidence>
<dbReference type="GO" id="GO:0003677">
    <property type="term" value="F:DNA binding"/>
    <property type="evidence" value="ECO:0007669"/>
    <property type="project" value="UniProtKB-KW"/>
</dbReference>
<dbReference type="AlphaFoldDB" id="A0A356LBD2"/>
<dbReference type="InterPro" id="IPR015421">
    <property type="entry name" value="PyrdxlP-dep_Trfase_major"/>
</dbReference>
<dbReference type="EMBL" id="DOEK01000004">
    <property type="protein sequence ID" value="HBP28303.1"/>
    <property type="molecule type" value="Genomic_DNA"/>
</dbReference>
<dbReference type="PANTHER" id="PTHR46577">
    <property type="entry name" value="HTH-TYPE TRANSCRIPTIONAL REGULATORY PROTEIN GABR"/>
    <property type="match status" value="1"/>
</dbReference>
<keyword evidence="5" id="KW-0804">Transcription</keyword>
<dbReference type="InterPro" id="IPR015424">
    <property type="entry name" value="PyrdxlP-dep_Trfase"/>
</dbReference>
<gene>
    <name evidence="7" type="ORF">DD666_02670</name>
</gene>
<evidence type="ECO:0000256" key="5">
    <source>
        <dbReference type="ARBA" id="ARBA00023163"/>
    </source>
</evidence>
<dbReference type="InterPro" id="IPR051446">
    <property type="entry name" value="HTH_trans_reg/aminotransferase"/>
</dbReference>
<proteinExistence type="inferred from homology"/>
<dbReference type="GO" id="GO:0003700">
    <property type="term" value="F:DNA-binding transcription factor activity"/>
    <property type="evidence" value="ECO:0007669"/>
    <property type="project" value="InterPro"/>
</dbReference>
<evidence type="ECO:0000313" key="8">
    <source>
        <dbReference type="Proteomes" id="UP000264036"/>
    </source>
</evidence>
<dbReference type="Pfam" id="PF00392">
    <property type="entry name" value="GntR"/>
    <property type="match status" value="1"/>
</dbReference>
<comment type="caution">
    <text evidence="7">The sequence shown here is derived from an EMBL/GenBank/DDBJ whole genome shotgun (WGS) entry which is preliminary data.</text>
</comment>
<dbReference type="InterPro" id="IPR036390">
    <property type="entry name" value="WH_DNA-bd_sf"/>
</dbReference>
<sequence length="521" mass="58236">MSNHRKRVSPGLDKVSAPSRAALSALLWEKLFRETSESLGLQGRIRQMLVAAITQGHLTPDAPVPSSRFLSDTLKVARNTVVFAYQELVSEGYLVTRNRSGHFVGQAAQQRNMLDIIASAGGDDETDFWHGRIHARPSQQRNIRKPANWQTQPYPFVYGQFDPALFPTSEWRECCMKALSIVDIRSWAQDLIMMDDPEIIAAIQNQVLPRRGFSATKDEIMVTVGAQHALYLLADLLVRPGNKVGMEEPGYPDARNIFSSRTRHVVPVPVNEEGVDVAGITVDMDMVFVTPSHQCPTGVTMSMARRQALLEKANACNTVIVEDDFEFENSFIDKPFPALKSLDQNGRVIYVGSLSKTFAPGLRLGFIVGPKPLVDELRALKRLMLRHAPSFLQRAFALFVSLGHYQSFLRKQSQIYGQRERALRDALKEYLPTFQIISSPGGSFCWVRAPEHIDTTALTAVALQNGIVLEPGEVFFSRVSKGTRRYIRFGYGSIDEPKIAVGIKTLAELVAQHFPVISRKR</sequence>
<comment type="similarity">
    <text evidence="1">In the C-terminal section; belongs to the class-I pyridoxal-phosphate-dependent aminotransferase family.</text>
</comment>
<dbReference type="GO" id="GO:0008483">
    <property type="term" value="F:transaminase activity"/>
    <property type="evidence" value="ECO:0007669"/>
    <property type="project" value="UniProtKB-KW"/>
</dbReference>